<dbReference type="STRING" id="447093.C0NPI3"/>
<dbReference type="AlphaFoldDB" id="C0NPI3"/>
<keyword evidence="2" id="KW-1185">Reference proteome</keyword>
<proteinExistence type="predicted"/>
<accession>C0NPI3</accession>
<organism evidence="1 2">
    <name type="scientific">Ajellomyces capsulatus (strain G186AR / H82 / ATCC MYA-2454 / RMSCC 2432)</name>
    <name type="common">Darling's disease fungus</name>
    <name type="synonym">Histoplasma capsulatum</name>
    <dbReference type="NCBI Taxonomy" id="447093"/>
    <lineage>
        <taxon>Eukaryota</taxon>
        <taxon>Fungi</taxon>
        <taxon>Dikarya</taxon>
        <taxon>Ascomycota</taxon>
        <taxon>Pezizomycotina</taxon>
        <taxon>Eurotiomycetes</taxon>
        <taxon>Eurotiomycetidae</taxon>
        <taxon>Onygenales</taxon>
        <taxon>Ajellomycetaceae</taxon>
        <taxon>Histoplasma</taxon>
    </lineage>
</organism>
<dbReference type="InParanoid" id="C0NPI3"/>
<sequence length="270" mass="30501">MFPGGPSSNACWAPEFGRITSYISRSEIRFGIQIKNLSEHVGILKHSVKEIHSCERGMVINKGSQNPWIYHSENAREVVVRTEEMNIPMLKRRTWYELGISPSPSRPSSNDHAWSSSLDNANFPHRKLSRRQRIALVEQASNMRDLALLMNSNYDKMIGWNILYLLNTSHGTIEFRRGTASTSVGDISMWIEIAMFFVCAALKLRDLSTLEKIQPTALILLPTTSSSGVLELQNAERRPLYYVHHHGAGGLVQNQPNILFSSITIQANRP</sequence>
<reference evidence="1" key="1">
    <citation type="submission" date="2009-02" db="EMBL/GenBank/DDBJ databases">
        <title>The Genome Sequence of Ajellomyces capsulatus strain G186AR.</title>
        <authorList>
            <consortium name="The Broad Institute Genome Sequencing Platform"/>
            <person name="Champion M."/>
            <person name="Cuomo C."/>
            <person name="Ma L.-J."/>
            <person name="Henn M.R."/>
            <person name="Sil A."/>
            <person name="Goldman B."/>
            <person name="Young S.K."/>
            <person name="Kodira C.D."/>
            <person name="Zeng Q."/>
            <person name="Koehrsen M."/>
            <person name="Alvarado L."/>
            <person name="Berlin A."/>
            <person name="Borenstein D."/>
            <person name="Chen Z."/>
            <person name="Engels R."/>
            <person name="Freedman E."/>
            <person name="Gellesch M."/>
            <person name="Goldberg J."/>
            <person name="Griggs A."/>
            <person name="Gujja S."/>
            <person name="Heiman D."/>
            <person name="Hepburn T."/>
            <person name="Howarth C."/>
            <person name="Jen D."/>
            <person name="Larson L."/>
            <person name="Lewis B."/>
            <person name="Mehta T."/>
            <person name="Park D."/>
            <person name="Pearson M."/>
            <person name="Roberts A."/>
            <person name="Saif S."/>
            <person name="Shea T."/>
            <person name="Shenoy N."/>
            <person name="Sisk P."/>
            <person name="Stolte C."/>
            <person name="Sykes S."/>
            <person name="Walk T."/>
            <person name="White J."/>
            <person name="Yandava C."/>
            <person name="Klein B."/>
            <person name="McEwen J.G."/>
            <person name="Puccia R."/>
            <person name="Goldman G.H."/>
            <person name="Felipe M.S."/>
            <person name="Nino-Vega G."/>
            <person name="San-Blas G."/>
            <person name="Taylor J."/>
            <person name="Mendoza L."/>
            <person name="Galagan J."/>
            <person name="Nusbaum C."/>
            <person name="Birren B."/>
        </authorList>
    </citation>
    <scope>NUCLEOTIDE SEQUENCE</scope>
    <source>
        <strain evidence="1">G186AR</strain>
    </source>
</reference>
<name>C0NPI3_AJECG</name>
<dbReference type="GeneID" id="69038079"/>
<dbReference type="RefSeq" id="XP_045287324.1">
    <property type="nucleotide sequence ID" value="XM_045432112.1"/>
</dbReference>
<evidence type="ECO:0000313" key="1">
    <source>
        <dbReference type="EMBL" id="EEH06843.1"/>
    </source>
</evidence>
<dbReference type="HOGENOM" id="CLU_1030434_0_0_1"/>
<dbReference type="EMBL" id="GG663368">
    <property type="protein sequence ID" value="EEH06843.1"/>
    <property type="molecule type" value="Genomic_DNA"/>
</dbReference>
<protein>
    <submittedName>
        <fullName evidence="1">Uncharacterized protein</fullName>
    </submittedName>
</protein>
<dbReference type="Proteomes" id="UP000001631">
    <property type="component" value="Unassembled WGS sequence"/>
</dbReference>
<evidence type="ECO:0000313" key="2">
    <source>
        <dbReference type="Proteomes" id="UP000001631"/>
    </source>
</evidence>
<gene>
    <name evidence="1" type="ORF">HCBG_05063</name>
</gene>